<protein>
    <submittedName>
        <fullName evidence="2">Uncharacterized protein</fullName>
    </submittedName>
</protein>
<name>A0A1C7M8X4_GRIFR</name>
<evidence type="ECO:0000313" key="3">
    <source>
        <dbReference type="Proteomes" id="UP000092993"/>
    </source>
</evidence>
<dbReference type="EMBL" id="LUGG01000007">
    <property type="protein sequence ID" value="OBZ73282.1"/>
    <property type="molecule type" value="Genomic_DNA"/>
</dbReference>
<feature type="region of interest" description="Disordered" evidence="1">
    <location>
        <begin position="125"/>
        <end position="144"/>
    </location>
</feature>
<accession>A0A1C7M8X4</accession>
<dbReference type="AlphaFoldDB" id="A0A1C7M8X4"/>
<sequence>MRDYVILEFRSHTRSCLKQGILQCNTRIRAVAAASDVMSCGRHGRARCMTISANQNIGINLHDEEAECVLILVLMRRDATGIYDATMLREMIYTYNVDVNERWGLNGQSTDHDFVSKVQSIVQQNDRGTAGGTGQTKQPAKTNI</sequence>
<feature type="compositionally biased region" description="Polar residues" evidence="1">
    <location>
        <begin position="135"/>
        <end position="144"/>
    </location>
</feature>
<reference evidence="2 3" key="1">
    <citation type="submission" date="2016-03" db="EMBL/GenBank/DDBJ databases">
        <title>Whole genome sequencing of Grifola frondosa 9006-11.</title>
        <authorList>
            <person name="Min B."/>
            <person name="Park H."/>
            <person name="Kim J.-G."/>
            <person name="Cho H."/>
            <person name="Oh Y.-L."/>
            <person name="Kong W.-S."/>
            <person name="Choi I.-G."/>
        </authorList>
    </citation>
    <scope>NUCLEOTIDE SEQUENCE [LARGE SCALE GENOMIC DNA]</scope>
    <source>
        <strain evidence="2 3">9006-11</strain>
    </source>
</reference>
<evidence type="ECO:0000313" key="2">
    <source>
        <dbReference type="EMBL" id="OBZ73282.1"/>
    </source>
</evidence>
<evidence type="ECO:0000256" key="1">
    <source>
        <dbReference type="SAM" id="MobiDB-lite"/>
    </source>
</evidence>
<comment type="caution">
    <text evidence="2">The sequence shown here is derived from an EMBL/GenBank/DDBJ whole genome shotgun (WGS) entry which is preliminary data.</text>
</comment>
<dbReference type="Proteomes" id="UP000092993">
    <property type="component" value="Unassembled WGS sequence"/>
</dbReference>
<proteinExistence type="predicted"/>
<gene>
    <name evidence="2" type="ORF">A0H81_07032</name>
</gene>
<keyword evidence="3" id="KW-1185">Reference proteome</keyword>
<organism evidence="2 3">
    <name type="scientific">Grifola frondosa</name>
    <name type="common">Maitake</name>
    <name type="synonym">Polyporus frondosus</name>
    <dbReference type="NCBI Taxonomy" id="5627"/>
    <lineage>
        <taxon>Eukaryota</taxon>
        <taxon>Fungi</taxon>
        <taxon>Dikarya</taxon>
        <taxon>Basidiomycota</taxon>
        <taxon>Agaricomycotina</taxon>
        <taxon>Agaricomycetes</taxon>
        <taxon>Polyporales</taxon>
        <taxon>Grifolaceae</taxon>
        <taxon>Grifola</taxon>
    </lineage>
</organism>